<gene>
    <name evidence="2" type="ORF">FF38_02918</name>
</gene>
<protein>
    <submittedName>
        <fullName evidence="2">Uncharacterized protein</fullName>
    </submittedName>
</protein>
<organism evidence="2 3">
    <name type="scientific">Lucilia cuprina</name>
    <name type="common">Green bottle fly</name>
    <name type="synonym">Australian sheep blowfly</name>
    <dbReference type="NCBI Taxonomy" id="7375"/>
    <lineage>
        <taxon>Eukaryota</taxon>
        <taxon>Metazoa</taxon>
        <taxon>Ecdysozoa</taxon>
        <taxon>Arthropoda</taxon>
        <taxon>Hexapoda</taxon>
        <taxon>Insecta</taxon>
        <taxon>Pterygota</taxon>
        <taxon>Neoptera</taxon>
        <taxon>Endopterygota</taxon>
        <taxon>Diptera</taxon>
        <taxon>Brachycera</taxon>
        <taxon>Muscomorpha</taxon>
        <taxon>Oestroidea</taxon>
        <taxon>Calliphoridae</taxon>
        <taxon>Luciliinae</taxon>
        <taxon>Lucilia</taxon>
    </lineage>
</organism>
<feature type="non-terminal residue" evidence="2">
    <location>
        <position position="1"/>
    </location>
</feature>
<dbReference type="Proteomes" id="UP000037069">
    <property type="component" value="Unassembled WGS sequence"/>
</dbReference>
<reference evidence="2 3" key="1">
    <citation type="journal article" date="2015" name="Nat. Commun.">
        <title>Lucilia cuprina genome unlocks parasitic fly biology to underpin future interventions.</title>
        <authorList>
            <person name="Anstead C.A."/>
            <person name="Korhonen P.K."/>
            <person name="Young N.D."/>
            <person name="Hall R.S."/>
            <person name="Jex A.R."/>
            <person name="Murali S.C."/>
            <person name="Hughes D.S."/>
            <person name="Lee S.F."/>
            <person name="Perry T."/>
            <person name="Stroehlein A.J."/>
            <person name="Ansell B.R."/>
            <person name="Breugelmans B."/>
            <person name="Hofmann A."/>
            <person name="Qu J."/>
            <person name="Dugan S."/>
            <person name="Lee S.L."/>
            <person name="Chao H."/>
            <person name="Dinh H."/>
            <person name="Han Y."/>
            <person name="Doddapaneni H.V."/>
            <person name="Worley K.C."/>
            <person name="Muzny D.M."/>
            <person name="Ioannidis P."/>
            <person name="Waterhouse R.M."/>
            <person name="Zdobnov E.M."/>
            <person name="James P.J."/>
            <person name="Bagnall N.H."/>
            <person name="Kotze A.C."/>
            <person name="Gibbs R.A."/>
            <person name="Richards S."/>
            <person name="Batterham P."/>
            <person name="Gasser R.B."/>
        </authorList>
    </citation>
    <scope>NUCLEOTIDE SEQUENCE [LARGE SCALE GENOMIC DNA]</scope>
    <source>
        <strain evidence="2 3">LS</strain>
        <tissue evidence="2">Full body</tissue>
    </source>
</reference>
<evidence type="ECO:0000256" key="1">
    <source>
        <dbReference type="SAM" id="MobiDB-lite"/>
    </source>
</evidence>
<feature type="compositionally biased region" description="Gly residues" evidence="1">
    <location>
        <begin position="219"/>
        <end position="234"/>
    </location>
</feature>
<feature type="compositionally biased region" description="Basic and acidic residues" evidence="1">
    <location>
        <begin position="238"/>
        <end position="249"/>
    </location>
</feature>
<name>A0A0L0CDP4_LUCCU</name>
<feature type="non-terminal residue" evidence="2">
    <location>
        <position position="342"/>
    </location>
</feature>
<dbReference type="AlphaFoldDB" id="A0A0L0CDP4"/>
<sequence length="342" mass="35212">EAVDQLAERVGERRVVLVDGERDHRLLGGDGHAVVLLGRLHDEAGVLVGDGRDGVPVEGRLDPTVEEVLLHLGGARVGLELVAEDAGHVGLPREARAGADRADALQARDGVDAVLGDDAHGVVEGGAGEADLLGAGRRDVPAARDHVGLLLLADHRDAVGVGDRHERQGEALGLGELAHDVDLEAGRVGALGLRVGQVLRHAHREGARREGRQPFVRGGAVGGDGGRGGGGAGAAGEQHGDGGDGHERGGGAGAGGHRLELVRGRRVGAQRRPGGRDRPAADRRPTAASDPRHLRGPRRVRLAQPRAHPRPDRHPDALDPAADPVRGAVVARRSAARVAAGA</sequence>
<dbReference type="EMBL" id="JRES01000506">
    <property type="protein sequence ID" value="KNC30528.1"/>
    <property type="molecule type" value="Genomic_DNA"/>
</dbReference>
<feature type="compositionally biased region" description="Basic and acidic residues" evidence="1">
    <location>
        <begin position="274"/>
        <end position="293"/>
    </location>
</feature>
<feature type="region of interest" description="Disordered" evidence="1">
    <location>
        <begin position="204"/>
        <end position="326"/>
    </location>
</feature>
<proteinExistence type="predicted"/>
<evidence type="ECO:0000313" key="3">
    <source>
        <dbReference type="Proteomes" id="UP000037069"/>
    </source>
</evidence>
<accession>A0A0L0CDP4</accession>
<evidence type="ECO:0000313" key="2">
    <source>
        <dbReference type="EMBL" id="KNC30528.1"/>
    </source>
</evidence>
<keyword evidence="3" id="KW-1185">Reference proteome</keyword>
<comment type="caution">
    <text evidence="2">The sequence shown here is derived from an EMBL/GenBank/DDBJ whole genome shotgun (WGS) entry which is preliminary data.</text>
</comment>